<proteinExistence type="predicted"/>
<dbReference type="SUPFAM" id="SSF55729">
    <property type="entry name" value="Acyl-CoA N-acyltransferases (Nat)"/>
    <property type="match status" value="1"/>
</dbReference>
<dbReference type="InterPro" id="IPR016181">
    <property type="entry name" value="Acyl_CoA_acyltransferase"/>
</dbReference>
<evidence type="ECO:0000259" key="1">
    <source>
        <dbReference type="PROSITE" id="PS51186"/>
    </source>
</evidence>
<dbReference type="Gene3D" id="3.40.630.30">
    <property type="match status" value="1"/>
</dbReference>
<evidence type="ECO:0000313" key="2">
    <source>
        <dbReference type="EMBL" id="MDR6244210.1"/>
    </source>
</evidence>
<dbReference type="CDD" id="cd04301">
    <property type="entry name" value="NAT_SF"/>
    <property type="match status" value="1"/>
</dbReference>
<sequence length="143" mass="16808">MMSEWMDLKTYHDHVAIMRLLSDCMYADEEAILRELVEYQRMESRQLYGKSDAGELIGLIGIEHHSECVAELRHIAVRSDYRRYGIGRDMLMNYIKDSKIQILKAETDQDAVHFYEKVGFDIVSLGEKYPGIERFQCVFYAKQ</sequence>
<accession>A0ABU1IY73</accession>
<name>A0ABU1IY73_9BACL</name>
<comment type="caution">
    <text evidence="2">The sequence shown here is derived from an EMBL/GenBank/DDBJ whole genome shotgun (WGS) entry which is preliminary data.</text>
</comment>
<organism evidence="2 3">
    <name type="scientific">Paenibacillus hunanensis</name>
    <dbReference type="NCBI Taxonomy" id="539262"/>
    <lineage>
        <taxon>Bacteria</taxon>
        <taxon>Bacillati</taxon>
        <taxon>Bacillota</taxon>
        <taxon>Bacilli</taxon>
        <taxon>Bacillales</taxon>
        <taxon>Paenibacillaceae</taxon>
        <taxon>Paenibacillus</taxon>
    </lineage>
</organism>
<keyword evidence="3" id="KW-1185">Reference proteome</keyword>
<dbReference type="EMBL" id="JAVDQH010000007">
    <property type="protein sequence ID" value="MDR6244210.1"/>
    <property type="molecule type" value="Genomic_DNA"/>
</dbReference>
<dbReference type="PROSITE" id="PS51186">
    <property type="entry name" value="GNAT"/>
    <property type="match status" value="1"/>
</dbReference>
<protein>
    <submittedName>
        <fullName evidence="2">N-acetylglutamate synthase-like GNAT family acetyltransferase</fullName>
    </submittedName>
</protein>
<reference evidence="2 3" key="1">
    <citation type="submission" date="2023-07" db="EMBL/GenBank/DDBJ databases">
        <title>Genomic Encyclopedia of Type Strains, Phase IV (KMG-IV): sequencing the most valuable type-strain genomes for metagenomic binning, comparative biology and taxonomic classification.</title>
        <authorList>
            <person name="Goeker M."/>
        </authorList>
    </citation>
    <scope>NUCLEOTIDE SEQUENCE [LARGE SCALE GENOMIC DNA]</scope>
    <source>
        <strain evidence="2 3">DSM 22170</strain>
    </source>
</reference>
<evidence type="ECO:0000313" key="3">
    <source>
        <dbReference type="Proteomes" id="UP001185028"/>
    </source>
</evidence>
<dbReference type="Proteomes" id="UP001185028">
    <property type="component" value="Unassembled WGS sequence"/>
</dbReference>
<feature type="domain" description="N-acetyltransferase" evidence="1">
    <location>
        <begin position="3"/>
        <end position="143"/>
    </location>
</feature>
<dbReference type="InterPro" id="IPR000182">
    <property type="entry name" value="GNAT_dom"/>
</dbReference>
<gene>
    <name evidence="2" type="ORF">JOC58_002103</name>
</gene>
<dbReference type="Pfam" id="PF00583">
    <property type="entry name" value="Acetyltransf_1"/>
    <property type="match status" value="1"/>
</dbReference>
<dbReference type="RefSeq" id="WP_229685805.1">
    <property type="nucleotide sequence ID" value="NZ_BMMB01000006.1"/>
</dbReference>